<evidence type="ECO:0000256" key="15">
    <source>
        <dbReference type="ARBA" id="ARBA00044262"/>
    </source>
</evidence>
<proteinExistence type="predicted"/>
<evidence type="ECO:0000256" key="11">
    <source>
        <dbReference type="ARBA" id="ARBA00043721"/>
    </source>
</evidence>
<evidence type="ECO:0000256" key="18">
    <source>
        <dbReference type="SAM" id="SignalP"/>
    </source>
</evidence>
<feature type="chain" id="PRO_5042163060" description="Phytase A" evidence="18">
    <location>
        <begin position="28"/>
        <end position="462"/>
    </location>
</feature>
<dbReference type="PIRSF" id="PIRSF000894">
    <property type="entry name" value="Acid_phosphatase"/>
    <property type="match status" value="1"/>
</dbReference>
<evidence type="ECO:0000256" key="17">
    <source>
        <dbReference type="PIRSR" id="PIRSR000894-2"/>
    </source>
</evidence>
<name>A0AAD7GPX8_MYCRO</name>
<comment type="catalytic activity">
    <reaction evidence="12">
        <text>1D-myo-inositol 1,2,4,5,6-pentakisphosphate + H2O = 1D-myo-inositol 1,2,5,6-tetrakisphosphate + phosphate</text>
        <dbReference type="Rhea" id="RHEA:77115"/>
        <dbReference type="ChEBI" id="CHEBI:15377"/>
        <dbReference type="ChEBI" id="CHEBI:43474"/>
        <dbReference type="ChEBI" id="CHEBI:57798"/>
        <dbReference type="ChEBI" id="CHEBI:195535"/>
    </reaction>
    <physiologicalReaction direction="left-to-right" evidence="12">
        <dbReference type="Rhea" id="RHEA:77116"/>
    </physiologicalReaction>
</comment>
<comment type="catalytic activity">
    <reaction evidence="9">
        <text>1D-myo-inositol 1,2,5,6-tetrakisphosphate + H2O = 1D-myo-inositol 1,2,6-trisphosphate + phosphate</text>
        <dbReference type="Rhea" id="RHEA:77119"/>
        <dbReference type="ChEBI" id="CHEBI:15377"/>
        <dbReference type="ChEBI" id="CHEBI:43474"/>
        <dbReference type="ChEBI" id="CHEBI:195535"/>
        <dbReference type="ChEBI" id="CHEBI:195537"/>
    </reaction>
    <physiologicalReaction direction="left-to-right" evidence="9">
        <dbReference type="Rhea" id="RHEA:77120"/>
    </physiologicalReaction>
</comment>
<comment type="catalytic activity">
    <reaction evidence="11">
        <text>1D-myo-inositol 1,2,6-trisphosphate + H2O = 1D-myo-inositol 1,2-bisphosphate + phosphate</text>
        <dbReference type="Rhea" id="RHEA:77131"/>
        <dbReference type="ChEBI" id="CHEBI:15377"/>
        <dbReference type="ChEBI" id="CHEBI:43474"/>
        <dbReference type="ChEBI" id="CHEBI:195537"/>
        <dbReference type="ChEBI" id="CHEBI:195539"/>
    </reaction>
    <physiologicalReaction direction="left-to-right" evidence="11">
        <dbReference type="Rhea" id="RHEA:77132"/>
    </physiologicalReaction>
</comment>
<keyword evidence="6" id="KW-0325">Glycoprotein</keyword>
<dbReference type="CDD" id="cd07061">
    <property type="entry name" value="HP_HAP_like"/>
    <property type="match status" value="1"/>
</dbReference>
<evidence type="ECO:0000256" key="12">
    <source>
        <dbReference type="ARBA" id="ARBA00043748"/>
    </source>
</evidence>
<feature type="active site" description="Nucleophile" evidence="16">
    <location>
        <position position="74"/>
    </location>
</feature>
<evidence type="ECO:0000256" key="16">
    <source>
        <dbReference type="PIRSR" id="PIRSR000894-1"/>
    </source>
</evidence>
<dbReference type="PANTHER" id="PTHR20963">
    <property type="entry name" value="MULTIPLE INOSITOL POLYPHOSPHATE PHOSPHATASE-RELATED"/>
    <property type="match status" value="1"/>
</dbReference>
<evidence type="ECO:0000256" key="6">
    <source>
        <dbReference type="ARBA" id="ARBA00023180"/>
    </source>
</evidence>
<evidence type="ECO:0000256" key="13">
    <source>
        <dbReference type="ARBA" id="ARBA00043788"/>
    </source>
</evidence>
<dbReference type="GO" id="GO:0016158">
    <property type="term" value="F:inositol hexakisphosphate 3-phosphatase activity"/>
    <property type="evidence" value="ECO:0007669"/>
    <property type="project" value="UniProtKB-EC"/>
</dbReference>
<comment type="caution">
    <text evidence="19">The sequence shown here is derived from an EMBL/GenBank/DDBJ whole genome shotgun (WGS) entry which is preliminary data.</text>
</comment>
<evidence type="ECO:0000313" key="19">
    <source>
        <dbReference type="EMBL" id="KAJ7698716.1"/>
    </source>
</evidence>
<keyword evidence="18" id="KW-0732">Signal</keyword>
<dbReference type="Proteomes" id="UP001221757">
    <property type="component" value="Unassembled WGS sequence"/>
</dbReference>
<evidence type="ECO:0000256" key="9">
    <source>
        <dbReference type="ARBA" id="ARBA00043670"/>
    </source>
</evidence>
<feature type="disulfide bond" evidence="17">
    <location>
        <begin position="425"/>
        <end position="437"/>
    </location>
</feature>
<accession>A0AAD7GPX8</accession>
<feature type="active site" description="Proton donor" evidence="16">
    <location>
        <position position="349"/>
    </location>
</feature>
<dbReference type="SUPFAM" id="SSF53254">
    <property type="entry name" value="Phosphoglycerate mutase-like"/>
    <property type="match status" value="1"/>
</dbReference>
<evidence type="ECO:0000256" key="10">
    <source>
        <dbReference type="ARBA" id="ARBA00043675"/>
    </source>
</evidence>
<feature type="disulfide bond" evidence="17">
    <location>
        <begin position="245"/>
        <end position="269"/>
    </location>
</feature>
<keyword evidence="4" id="KW-0378">Hydrolase</keyword>
<dbReference type="InterPro" id="IPR000560">
    <property type="entry name" value="His_Pase_clade-2"/>
</dbReference>
<evidence type="ECO:0000313" key="20">
    <source>
        <dbReference type="Proteomes" id="UP001221757"/>
    </source>
</evidence>
<evidence type="ECO:0000256" key="3">
    <source>
        <dbReference type="ARBA" id="ARBA00022525"/>
    </source>
</evidence>
<dbReference type="InterPro" id="IPR033379">
    <property type="entry name" value="Acid_Pase_AS"/>
</dbReference>
<evidence type="ECO:0000256" key="5">
    <source>
        <dbReference type="ARBA" id="ARBA00023157"/>
    </source>
</evidence>
<organism evidence="19 20">
    <name type="scientific">Mycena rosella</name>
    <name type="common">Pink bonnet</name>
    <name type="synonym">Agaricus rosellus</name>
    <dbReference type="NCBI Taxonomy" id="1033263"/>
    <lineage>
        <taxon>Eukaryota</taxon>
        <taxon>Fungi</taxon>
        <taxon>Dikarya</taxon>
        <taxon>Basidiomycota</taxon>
        <taxon>Agaricomycotina</taxon>
        <taxon>Agaricomycetes</taxon>
        <taxon>Agaricomycetidae</taxon>
        <taxon>Agaricales</taxon>
        <taxon>Marasmiineae</taxon>
        <taxon>Mycenaceae</taxon>
        <taxon>Mycena</taxon>
    </lineage>
</organism>
<dbReference type="GO" id="GO:0005576">
    <property type="term" value="C:extracellular region"/>
    <property type="evidence" value="ECO:0007669"/>
    <property type="project" value="UniProtKB-SubCell"/>
</dbReference>
<dbReference type="PROSITE" id="PS00616">
    <property type="entry name" value="HIS_ACID_PHOSPHAT_1"/>
    <property type="match status" value="1"/>
</dbReference>
<dbReference type="PANTHER" id="PTHR20963:SF24">
    <property type="entry name" value="3-PHYTASE B"/>
    <property type="match status" value="1"/>
</dbReference>
<comment type="catalytic activity">
    <reaction evidence="13">
        <text>1D-myo-inositol hexakisphosphate + H2O = 1D-myo-inositol 1,2,4,5,6-pentakisphosphate + phosphate</text>
        <dbReference type="Rhea" id="RHEA:16989"/>
        <dbReference type="ChEBI" id="CHEBI:15377"/>
        <dbReference type="ChEBI" id="CHEBI:43474"/>
        <dbReference type="ChEBI" id="CHEBI:57798"/>
        <dbReference type="ChEBI" id="CHEBI:58130"/>
        <dbReference type="EC" id="3.1.3.8"/>
    </reaction>
    <physiologicalReaction direction="left-to-right" evidence="13">
        <dbReference type="Rhea" id="RHEA:16990"/>
    </physiologicalReaction>
</comment>
<reference evidence="19" key="1">
    <citation type="submission" date="2023-03" db="EMBL/GenBank/DDBJ databases">
        <title>Massive genome expansion in bonnet fungi (Mycena s.s.) driven by repeated elements and novel gene families across ecological guilds.</title>
        <authorList>
            <consortium name="Lawrence Berkeley National Laboratory"/>
            <person name="Harder C.B."/>
            <person name="Miyauchi S."/>
            <person name="Viragh M."/>
            <person name="Kuo A."/>
            <person name="Thoen E."/>
            <person name="Andreopoulos B."/>
            <person name="Lu D."/>
            <person name="Skrede I."/>
            <person name="Drula E."/>
            <person name="Henrissat B."/>
            <person name="Morin E."/>
            <person name="Kohler A."/>
            <person name="Barry K."/>
            <person name="LaButti K."/>
            <person name="Morin E."/>
            <person name="Salamov A."/>
            <person name="Lipzen A."/>
            <person name="Mereny Z."/>
            <person name="Hegedus B."/>
            <person name="Baldrian P."/>
            <person name="Stursova M."/>
            <person name="Weitz H."/>
            <person name="Taylor A."/>
            <person name="Grigoriev I.V."/>
            <person name="Nagy L.G."/>
            <person name="Martin F."/>
            <person name="Kauserud H."/>
        </authorList>
    </citation>
    <scope>NUCLEOTIDE SEQUENCE</scope>
    <source>
        <strain evidence="19">CBHHK067</strain>
    </source>
</reference>
<dbReference type="InterPro" id="IPR029033">
    <property type="entry name" value="His_PPase_superfam"/>
</dbReference>
<sequence length="462" mass="50919">MVGTLGVIWAALSSVLTLASWPLFVPAHDPFSSAHDTFELQKSWGVYSPFHAVAEYSPPPQGCEISQVNILHRHGARLPSVSQSEDILSGVNKLQSVQVYTDSRLDFMNTFVYSLGENLLVPLGAMQSFESGENAFRRYSSLVQEDDIPFVRASGMSRVVETAKNWTAGFATASNDVYSPRLSLILSEEGNDTLQDNNCPNAASSHREMNQWLDVYGPPITSRLNSWAPGANLTNDDIHGLMMLCAFHTVASVPYGYKAGSPLPFSPFCSLFTPAEFESFEYSSDLDKYYSTGYGGHLGRVQGVGYINELLARLTASPVVDHTSTNTTLDSDPATFPLNRTIYADFTHDSPLIAVFGTLGLFNTPKLSTTHPEPTRGWRASEMMTFSTRMVVEKLICDQSIRGRGVSNAYVRIMVNEVAQPLTFCGAKETGPRKGLCRFDAFLESQSYARHNGEGDWEKCFI</sequence>
<comment type="catalytic activity">
    <reaction evidence="10">
        <text>1D-myo-inositol 1,2-bisphosphate + H2O = 1D-myo-inositol 2-phosphate + phosphate</text>
        <dbReference type="Rhea" id="RHEA:77135"/>
        <dbReference type="ChEBI" id="CHEBI:15377"/>
        <dbReference type="ChEBI" id="CHEBI:43474"/>
        <dbReference type="ChEBI" id="CHEBI:84142"/>
        <dbReference type="ChEBI" id="CHEBI:195539"/>
    </reaction>
    <physiologicalReaction direction="left-to-right" evidence="10">
        <dbReference type="Rhea" id="RHEA:77136"/>
    </physiologicalReaction>
</comment>
<feature type="signal peptide" evidence="18">
    <location>
        <begin position="1"/>
        <end position="27"/>
    </location>
</feature>
<dbReference type="InterPro" id="IPR016274">
    <property type="entry name" value="Histidine_acid_Pase_euk"/>
</dbReference>
<dbReference type="Pfam" id="PF00328">
    <property type="entry name" value="His_Phos_2"/>
    <property type="match status" value="1"/>
</dbReference>
<feature type="disulfide bond" evidence="17">
    <location>
        <begin position="199"/>
        <end position="460"/>
    </location>
</feature>
<keyword evidence="5 17" id="KW-1015">Disulfide bond</keyword>
<gene>
    <name evidence="19" type="ORF">B0H17DRAFT_1006710</name>
</gene>
<evidence type="ECO:0000256" key="4">
    <source>
        <dbReference type="ARBA" id="ARBA00022801"/>
    </source>
</evidence>
<dbReference type="EMBL" id="JARKIE010000025">
    <property type="protein sequence ID" value="KAJ7698716.1"/>
    <property type="molecule type" value="Genomic_DNA"/>
</dbReference>
<feature type="disulfide bond" evidence="17">
    <location>
        <begin position="63"/>
        <end position="397"/>
    </location>
</feature>
<evidence type="ECO:0000256" key="7">
    <source>
        <dbReference type="ARBA" id="ARBA00041857"/>
    </source>
</evidence>
<dbReference type="PROSITE" id="PS00778">
    <property type="entry name" value="HIS_ACID_PHOSPHAT_2"/>
    <property type="match status" value="1"/>
</dbReference>
<keyword evidence="20" id="KW-1185">Reference proteome</keyword>
<dbReference type="Gene3D" id="3.40.50.1240">
    <property type="entry name" value="Phosphoglycerate mutase-like"/>
    <property type="match status" value="1"/>
</dbReference>
<comment type="subcellular location">
    <subcellularLocation>
        <location evidence="1">Secreted</location>
    </subcellularLocation>
</comment>
<evidence type="ECO:0000256" key="1">
    <source>
        <dbReference type="ARBA" id="ARBA00004613"/>
    </source>
</evidence>
<comment type="subunit">
    <text evidence="2">Monomer.</text>
</comment>
<dbReference type="GO" id="GO:0003993">
    <property type="term" value="F:acid phosphatase activity"/>
    <property type="evidence" value="ECO:0007669"/>
    <property type="project" value="TreeGrafter"/>
</dbReference>
<keyword evidence="3" id="KW-0964">Secreted</keyword>
<evidence type="ECO:0000256" key="14">
    <source>
        <dbReference type="ARBA" id="ARBA00044106"/>
    </source>
</evidence>
<evidence type="ECO:0000256" key="8">
    <source>
        <dbReference type="ARBA" id="ARBA00042300"/>
    </source>
</evidence>
<protein>
    <recommendedName>
        <fullName evidence="14">Phytase A</fullName>
    </recommendedName>
    <alternativeName>
        <fullName evidence="15">Histidine acid phosphatase phyA</fullName>
    </alternativeName>
    <alternativeName>
        <fullName evidence="8">Myo-inositol hexakisphosphate phosphohydrolase A</fullName>
    </alternativeName>
    <alternativeName>
        <fullName evidence="7">Myo-inositol-hexaphosphate 3-phosphohydrolase A</fullName>
    </alternativeName>
</protein>
<dbReference type="AlphaFoldDB" id="A0AAD7GPX8"/>
<evidence type="ECO:0000256" key="2">
    <source>
        <dbReference type="ARBA" id="ARBA00011245"/>
    </source>
</evidence>